<dbReference type="STRING" id="155417.A0A4Q4TCN8"/>
<dbReference type="OrthoDB" id="103349at2759"/>
<organism evidence="2 3">
    <name type="scientific">Monosporascus ibericus</name>
    <dbReference type="NCBI Taxonomy" id="155417"/>
    <lineage>
        <taxon>Eukaryota</taxon>
        <taxon>Fungi</taxon>
        <taxon>Dikarya</taxon>
        <taxon>Ascomycota</taxon>
        <taxon>Pezizomycotina</taxon>
        <taxon>Sordariomycetes</taxon>
        <taxon>Xylariomycetidae</taxon>
        <taxon>Xylariales</taxon>
        <taxon>Xylariales incertae sedis</taxon>
        <taxon>Monosporascus</taxon>
    </lineage>
</organism>
<accession>A0A4Q4TCN8</accession>
<sequence>MTAPCGHDAWELYEMEADPSEVRDPAEREPEVLKRLVQHRNVYYGETSIFDPDMVYHIVKDKCPQFQLAAVERQSMASSLPGDTNPRGSDGPVAPIVPAAHDQDLCLAEHANRDLVEEQPVDILEDAPLALGQVEEGETAPRTAAVPRMKPTLAPGAAYGAFRR</sequence>
<keyword evidence="3" id="KW-1185">Reference proteome</keyword>
<dbReference type="AlphaFoldDB" id="A0A4Q4TCN8"/>
<dbReference type="EMBL" id="QJNU01000210">
    <property type="protein sequence ID" value="RYP04445.1"/>
    <property type="molecule type" value="Genomic_DNA"/>
</dbReference>
<dbReference type="Proteomes" id="UP000293360">
    <property type="component" value="Unassembled WGS sequence"/>
</dbReference>
<evidence type="ECO:0000256" key="1">
    <source>
        <dbReference type="SAM" id="MobiDB-lite"/>
    </source>
</evidence>
<evidence type="ECO:0000313" key="2">
    <source>
        <dbReference type="EMBL" id="RYP04445.1"/>
    </source>
</evidence>
<comment type="caution">
    <text evidence="2">The sequence shown here is derived from an EMBL/GenBank/DDBJ whole genome shotgun (WGS) entry which is preliminary data.</text>
</comment>
<dbReference type="SUPFAM" id="SSF53649">
    <property type="entry name" value="Alkaline phosphatase-like"/>
    <property type="match status" value="1"/>
</dbReference>
<evidence type="ECO:0000313" key="3">
    <source>
        <dbReference type="Proteomes" id="UP000293360"/>
    </source>
</evidence>
<dbReference type="InterPro" id="IPR017850">
    <property type="entry name" value="Alkaline_phosphatase_core_sf"/>
</dbReference>
<dbReference type="Gene3D" id="3.30.1120.10">
    <property type="match status" value="1"/>
</dbReference>
<evidence type="ECO:0008006" key="4">
    <source>
        <dbReference type="Google" id="ProtNLM"/>
    </source>
</evidence>
<reference evidence="2 3" key="1">
    <citation type="submission" date="2018-06" db="EMBL/GenBank/DDBJ databases">
        <title>Complete Genomes of Monosporascus.</title>
        <authorList>
            <person name="Robinson A.J."/>
            <person name="Natvig D.O."/>
        </authorList>
    </citation>
    <scope>NUCLEOTIDE SEQUENCE [LARGE SCALE GENOMIC DNA]</scope>
    <source>
        <strain evidence="2 3">CBS 110550</strain>
    </source>
</reference>
<gene>
    <name evidence="2" type="ORF">DL764_004456</name>
</gene>
<name>A0A4Q4TCN8_9PEZI</name>
<feature type="region of interest" description="Disordered" evidence="1">
    <location>
        <begin position="74"/>
        <end position="97"/>
    </location>
</feature>
<protein>
    <recommendedName>
        <fullName evidence="4">Sulfatase N-terminal domain-containing protein</fullName>
    </recommendedName>
</protein>
<proteinExistence type="predicted"/>